<dbReference type="OrthoDB" id="291792at2759"/>
<proteinExistence type="predicted"/>
<keyword evidence="3" id="KW-1185">Reference proteome</keyword>
<gene>
    <name evidence="2" type="ORF">AOQ84DRAFT_336137</name>
</gene>
<dbReference type="PANTHER" id="PTHR12459:SF19">
    <property type="entry name" value="TRANSMEMBRANE PROTEIN 135 N-TERMINAL DOMAIN-CONTAINING PROTEIN"/>
    <property type="match status" value="1"/>
</dbReference>
<name>A0A8E2F681_9PEZI</name>
<evidence type="ECO:0000256" key="1">
    <source>
        <dbReference type="SAM" id="MobiDB-lite"/>
    </source>
</evidence>
<organism evidence="2 3">
    <name type="scientific">Glonium stellatum</name>
    <dbReference type="NCBI Taxonomy" id="574774"/>
    <lineage>
        <taxon>Eukaryota</taxon>
        <taxon>Fungi</taxon>
        <taxon>Dikarya</taxon>
        <taxon>Ascomycota</taxon>
        <taxon>Pezizomycotina</taxon>
        <taxon>Dothideomycetes</taxon>
        <taxon>Pleosporomycetidae</taxon>
        <taxon>Gloniales</taxon>
        <taxon>Gloniaceae</taxon>
        <taxon>Glonium</taxon>
    </lineage>
</organism>
<evidence type="ECO:0000313" key="2">
    <source>
        <dbReference type="EMBL" id="OCL11307.1"/>
    </source>
</evidence>
<accession>A0A8E2F681</accession>
<dbReference type="PANTHER" id="PTHR12459">
    <property type="entry name" value="TRANSMEMBRANE PROTEIN 135-RELATED"/>
    <property type="match status" value="1"/>
</dbReference>
<feature type="region of interest" description="Disordered" evidence="1">
    <location>
        <begin position="520"/>
        <end position="546"/>
    </location>
</feature>
<feature type="compositionally biased region" description="Basic and acidic residues" evidence="1">
    <location>
        <begin position="523"/>
        <end position="536"/>
    </location>
</feature>
<protein>
    <submittedName>
        <fullName evidence="2">Uncharacterized protein</fullName>
    </submittedName>
</protein>
<dbReference type="Proteomes" id="UP000250140">
    <property type="component" value="Unassembled WGS sequence"/>
</dbReference>
<evidence type="ECO:0000313" key="3">
    <source>
        <dbReference type="Proteomes" id="UP000250140"/>
    </source>
</evidence>
<dbReference type="InterPro" id="IPR026749">
    <property type="entry name" value="Tmem135"/>
</dbReference>
<dbReference type="AlphaFoldDB" id="A0A8E2F681"/>
<sequence>MSSTNPSSSSSSSKPENIDPILRNALRYTVSAKEYRLLHQYLISRSPTIRKRTPPPPRYDAIVKTTDDYNAAAIRVSLRLGLSAFASLKAWELVTTKLLARGKPLHPRARGLWKSPNVRLPCALSLILFFHRLLHRFFTRLRESLLTDEARPFRRRNPRVSKSLTSKFAPPIGASLAGFFLAIYPADQLRITVAIYAFTRALEFLYNGLEDQGWFRNRPWWFGSWLLMPMACGQLLHAFVFDRDCFPENYGNFILGNSPEYIQKRPKGYPKHLRWPDTFEIVDGLAEISRMRWPIFTSPILFPASETLPKTVSSISPITAPAHPAIKSLSCALLHPKDPSCLRTYISYYVRAFPTVARFFTIIFTALSLTQYKSLLASPLSTLNRLAKRILRISLFITGSIGTSWGSICLFQHTLPRTFLPTQRWFLGGFLGGMWAFLERKAGRSNFMYSTRLSIDSLWKVGVKRGWWQRVKNGDVLLFTLSLILVNTIYELNPKSVSGGTMRKGLGMLRGEGWVDRAVSSGRTDDKRLIENEQKPEGVQMEENDG</sequence>
<dbReference type="EMBL" id="KV749070">
    <property type="protein sequence ID" value="OCL11307.1"/>
    <property type="molecule type" value="Genomic_DNA"/>
</dbReference>
<reference evidence="2 3" key="1">
    <citation type="journal article" date="2016" name="Nat. Commun.">
        <title>Ectomycorrhizal ecology is imprinted in the genome of the dominant symbiotic fungus Cenococcum geophilum.</title>
        <authorList>
            <consortium name="DOE Joint Genome Institute"/>
            <person name="Peter M."/>
            <person name="Kohler A."/>
            <person name="Ohm R.A."/>
            <person name="Kuo A."/>
            <person name="Krutzmann J."/>
            <person name="Morin E."/>
            <person name="Arend M."/>
            <person name="Barry K.W."/>
            <person name="Binder M."/>
            <person name="Choi C."/>
            <person name="Clum A."/>
            <person name="Copeland A."/>
            <person name="Grisel N."/>
            <person name="Haridas S."/>
            <person name="Kipfer T."/>
            <person name="LaButti K."/>
            <person name="Lindquist E."/>
            <person name="Lipzen A."/>
            <person name="Maire R."/>
            <person name="Meier B."/>
            <person name="Mihaltcheva S."/>
            <person name="Molinier V."/>
            <person name="Murat C."/>
            <person name="Poggeler S."/>
            <person name="Quandt C.A."/>
            <person name="Sperisen C."/>
            <person name="Tritt A."/>
            <person name="Tisserant E."/>
            <person name="Crous P.W."/>
            <person name="Henrissat B."/>
            <person name="Nehls U."/>
            <person name="Egli S."/>
            <person name="Spatafora J.W."/>
            <person name="Grigoriev I.V."/>
            <person name="Martin F.M."/>
        </authorList>
    </citation>
    <scope>NUCLEOTIDE SEQUENCE [LARGE SCALE GENOMIC DNA]</scope>
    <source>
        <strain evidence="2 3">CBS 207.34</strain>
    </source>
</reference>